<keyword evidence="3" id="KW-1185">Reference proteome</keyword>
<dbReference type="EMBL" id="REFC01000012">
    <property type="protein sequence ID" value="RMA64659.1"/>
    <property type="molecule type" value="Genomic_DNA"/>
</dbReference>
<comment type="caution">
    <text evidence="2">The sequence shown here is derived from an EMBL/GenBank/DDBJ whole genome shotgun (WGS) entry which is preliminary data.</text>
</comment>
<dbReference type="OrthoDB" id="981524at2"/>
<sequence>MKDEKNIHGFKVPDSYFESFEERLLKRLASKKLPNETGFKVPDDYFINLEDKVMARYKASEETQKVIPLFRRKNLAYISAVAASIIIILSVVLTNSDATATFSSIDPNSIEMYIIDGNLELDSDEVMALLSNESINELENAEAYFSEENIENYLLDSLDDTNILIE</sequence>
<keyword evidence="1" id="KW-0812">Transmembrane</keyword>
<proteinExistence type="predicted"/>
<protein>
    <submittedName>
        <fullName evidence="2">Uncharacterized protein</fullName>
    </submittedName>
</protein>
<gene>
    <name evidence="2" type="ORF">BXY75_1538</name>
</gene>
<reference evidence="2 3" key="1">
    <citation type="submission" date="2018-10" db="EMBL/GenBank/DDBJ databases">
        <title>Genomic Encyclopedia of Archaeal and Bacterial Type Strains, Phase II (KMG-II): from individual species to whole genera.</title>
        <authorList>
            <person name="Goeker M."/>
        </authorList>
    </citation>
    <scope>NUCLEOTIDE SEQUENCE [LARGE SCALE GENOMIC DNA]</scope>
    <source>
        <strain evidence="2 3">DSM 23424</strain>
    </source>
</reference>
<accession>A0A3L9YZX1</accession>
<evidence type="ECO:0000313" key="2">
    <source>
        <dbReference type="EMBL" id="RMA64659.1"/>
    </source>
</evidence>
<keyword evidence="1" id="KW-1133">Transmembrane helix</keyword>
<evidence type="ECO:0000256" key="1">
    <source>
        <dbReference type="SAM" id="Phobius"/>
    </source>
</evidence>
<keyword evidence="1" id="KW-0472">Membrane</keyword>
<feature type="transmembrane region" description="Helical" evidence="1">
    <location>
        <begin position="75"/>
        <end position="93"/>
    </location>
</feature>
<organism evidence="2 3">
    <name type="scientific">Ulvibacter antarcticus</name>
    <dbReference type="NCBI Taxonomy" id="442714"/>
    <lineage>
        <taxon>Bacteria</taxon>
        <taxon>Pseudomonadati</taxon>
        <taxon>Bacteroidota</taxon>
        <taxon>Flavobacteriia</taxon>
        <taxon>Flavobacteriales</taxon>
        <taxon>Flavobacteriaceae</taxon>
        <taxon>Ulvibacter</taxon>
    </lineage>
</organism>
<dbReference type="RefSeq" id="WP_121907093.1">
    <property type="nucleotide sequence ID" value="NZ_REFC01000012.1"/>
</dbReference>
<evidence type="ECO:0000313" key="3">
    <source>
        <dbReference type="Proteomes" id="UP000271339"/>
    </source>
</evidence>
<dbReference type="AlphaFoldDB" id="A0A3L9YZX1"/>
<dbReference type="Proteomes" id="UP000271339">
    <property type="component" value="Unassembled WGS sequence"/>
</dbReference>
<name>A0A3L9YZX1_9FLAO</name>